<feature type="domain" description="Transposable element P transposase-like GTP-binding insertion" evidence="1">
    <location>
        <begin position="1"/>
        <end position="56"/>
    </location>
</feature>
<sequence>MNVGKAAQLLSDSVAHALRRYRRDKKFSYLFKDSETTERFTKLINDVFDVMNGRFIAQGINVTNWWKKKKKLDTFLDILDLTEECNRTRKQNDPKTPVKMFLSNTTLQAWRVTVLSLLVLSVIALTEEMFNIGYTSVLTGKLNQDPLEMHVEHGNVDSEEKLRILVSYEECLLNKFKSCEKEAAQIRESFKEQLLEELAVRYNCPDCMKGIIRKYEDLPSTFLSAEYTADRNHGGLIFVTVIFV</sequence>
<proteinExistence type="predicted"/>
<dbReference type="Pfam" id="PF21788">
    <property type="entry name" value="TNP-like_GBD"/>
    <property type="match status" value="1"/>
</dbReference>
<organism evidence="2 3">
    <name type="scientific">Daphnia pulex</name>
    <name type="common">Water flea</name>
    <dbReference type="NCBI Taxonomy" id="6669"/>
    <lineage>
        <taxon>Eukaryota</taxon>
        <taxon>Metazoa</taxon>
        <taxon>Ecdysozoa</taxon>
        <taxon>Arthropoda</taxon>
        <taxon>Crustacea</taxon>
        <taxon>Branchiopoda</taxon>
        <taxon>Diplostraca</taxon>
        <taxon>Cladocera</taxon>
        <taxon>Anomopoda</taxon>
        <taxon>Daphniidae</taxon>
        <taxon>Daphnia</taxon>
    </lineage>
</organism>
<dbReference type="HOGENOM" id="CLU_1139003_0_0_1"/>
<accession>E9GKE3</accession>
<protein>
    <recommendedName>
        <fullName evidence="1">Transposable element P transposase-like GTP-binding insertion domain-containing protein</fullName>
    </recommendedName>
</protein>
<dbReference type="InParanoid" id="E9GKE3"/>
<keyword evidence="3" id="KW-1185">Reference proteome</keyword>
<dbReference type="OrthoDB" id="6374543at2759"/>
<evidence type="ECO:0000259" key="1">
    <source>
        <dbReference type="Pfam" id="PF21788"/>
    </source>
</evidence>
<reference evidence="2 3" key="1">
    <citation type="journal article" date="2011" name="Science">
        <title>The ecoresponsive genome of Daphnia pulex.</title>
        <authorList>
            <person name="Colbourne J.K."/>
            <person name="Pfrender M.E."/>
            <person name="Gilbert D."/>
            <person name="Thomas W.K."/>
            <person name="Tucker A."/>
            <person name="Oakley T.H."/>
            <person name="Tokishita S."/>
            <person name="Aerts A."/>
            <person name="Arnold G.J."/>
            <person name="Basu M.K."/>
            <person name="Bauer D.J."/>
            <person name="Caceres C.E."/>
            <person name="Carmel L."/>
            <person name="Casola C."/>
            <person name="Choi J.H."/>
            <person name="Detter J.C."/>
            <person name="Dong Q."/>
            <person name="Dusheyko S."/>
            <person name="Eads B.D."/>
            <person name="Frohlich T."/>
            <person name="Geiler-Samerotte K.A."/>
            <person name="Gerlach D."/>
            <person name="Hatcher P."/>
            <person name="Jogdeo S."/>
            <person name="Krijgsveld J."/>
            <person name="Kriventseva E.V."/>
            <person name="Kultz D."/>
            <person name="Laforsch C."/>
            <person name="Lindquist E."/>
            <person name="Lopez J."/>
            <person name="Manak J.R."/>
            <person name="Muller J."/>
            <person name="Pangilinan J."/>
            <person name="Patwardhan R.P."/>
            <person name="Pitluck S."/>
            <person name="Pritham E.J."/>
            <person name="Rechtsteiner A."/>
            <person name="Rho M."/>
            <person name="Rogozin I.B."/>
            <person name="Sakarya O."/>
            <person name="Salamov A."/>
            <person name="Schaack S."/>
            <person name="Shapiro H."/>
            <person name="Shiga Y."/>
            <person name="Skalitzky C."/>
            <person name="Smith Z."/>
            <person name="Souvorov A."/>
            <person name="Sung W."/>
            <person name="Tang Z."/>
            <person name="Tsuchiya D."/>
            <person name="Tu H."/>
            <person name="Vos H."/>
            <person name="Wang M."/>
            <person name="Wolf Y.I."/>
            <person name="Yamagata H."/>
            <person name="Yamada T."/>
            <person name="Ye Y."/>
            <person name="Shaw J.R."/>
            <person name="Andrews J."/>
            <person name="Crease T.J."/>
            <person name="Tang H."/>
            <person name="Lucas S.M."/>
            <person name="Robertson H.M."/>
            <person name="Bork P."/>
            <person name="Koonin E.V."/>
            <person name="Zdobnov E.M."/>
            <person name="Grigoriev I.V."/>
            <person name="Lynch M."/>
            <person name="Boore J.L."/>
        </authorList>
    </citation>
    <scope>NUCLEOTIDE SEQUENCE [LARGE SCALE GENOMIC DNA]</scope>
</reference>
<evidence type="ECO:0000313" key="2">
    <source>
        <dbReference type="EMBL" id="EFX80081.1"/>
    </source>
</evidence>
<name>E9GKE3_DAPPU</name>
<evidence type="ECO:0000313" key="3">
    <source>
        <dbReference type="Proteomes" id="UP000000305"/>
    </source>
</evidence>
<dbReference type="AlphaFoldDB" id="E9GKE3"/>
<dbReference type="KEGG" id="dpx:DAPPUDRAFT_103815"/>
<dbReference type="Proteomes" id="UP000000305">
    <property type="component" value="Unassembled WGS sequence"/>
</dbReference>
<dbReference type="EMBL" id="GL732549">
    <property type="protein sequence ID" value="EFX80081.1"/>
    <property type="molecule type" value="Genomic_DNA"/>
</dbReference>
<dbReference type="InterPro" id="IPR048366">
    <property type="entry name" value="TNP-like_GBD"/>
</dbReference>
<dbReference type="PhylomeDB" id="E9GKE3"/>
<gene>
    <name evidence="2" type="ORF">DAPPUDRAFT_103815</name>
</gene>